<evidence type="ECO:0000256" key="2">
    <source>
        <dbReference type="SAM" id="SignalP"/>
    </source>
</evidence>
<dbReference type="PROSITE" id="PS51257">
    <property type="entry name" value="PROKAR_LIPOPROTEIN"/>
    <property type="match status" value="1"/>
</dbReference>
<proteinExistence type="predicted"/>
<sequence length="61" mass="6049">MKKLILASASAIALFGIAACSDTADNTTTQSTPPAETTQPATPPPAEATPPADTTQPAPAQ</sequence>
<comment type="caution">
    <text evidence="3">The sequence shown here is derived from an EMBL/GenBank/DDBJ whole genome shotgun (WGS) entry which is preliminary data.</text>
</comment>
<evidence type="ECO:0000256" key="1">
    <source>
        <dbReference type="SAM" id="MobiDB-lite"/>
    </source>
</evidence>
<feature type="region of interest" description="Disordered" evidence="1">
    <location>
        <begin position="23"/>
        <end position="61"/>
    </location>
</feature>
<gene>
    <name evidence="3" type="ORF">G6N73_05430</name>
</gene>
<protein>
    <submittedName>
        <fullName evidence="3">Uncharacterized protein</fullName>
    </submittedName>
</protein>
<organism evidence="3 4">
    <name type="scientific">Allomesorhizobium camelthorni</name>
    <dbReference type="NCBI Taxonomy" id="475069"/>
    <lineage>
        <taxon>Bacteria</taxon>
        <taxon>Pseudomonadati</taxon>
        <taxon>Pseudomonadota</taxon>
        <taxon>Alphaproteobacteria</taxon>
        <taxon>Hyphomicrobiales</taxon>
        <taxon>Phyllobacteriaceae</taxon>
        <taxon>Allomesorhizobium</taxon>
    </lineage>
</organism>
<dbReference type="EMBL" id="JAAKZF010000004">
    <property type="protein sequence ID" value="NGO50624.1"/>
    <property type="molecule type" value="Genomic_DNA"/>
</dbReference>
<name>A0A6G4W7U1_9HYPH</name>
<feature type="chain" id="PRO_5026033218" evidence="2">
    <location>
        <begin position="25"/>
        <end position="61"/>
    </location>
</feature>
<dbReference type="RefSeq" id="WP_165024457.1">
    <property type="nucleotide sequence ID" value="NZ_JAAKZF010000004.1"/>
</dbReference>
<feature type="signal peptide" evidence="2">
    <location>
        <begin position="1"/>
        <end position="24"/>
    </location>
</feature>
<keyword evidence="2" id="KW-0732">Signal</keyword>
<accession>A0A6G4W7U1</accession>
<dbReference type="AlphaFoldDB" id="A0A6G4W7U1"/>
<feature type="compositionally biased region" description="Low complexity" evidence="1">
    <location>
        <begin position="27"/>
        <end position="40"/>
    </location>
</feature>
<dbReference type="Proteomes" id="UP001642900">
    <property type="component" value="Unassembled WGS sequence"/>
</dbReference>
<feature type="compositionally biased region" description="Low complexity" evidence="1">
    <location>
        <begin position="49"/>
        <end position="61"/>
    </location>
</feature>
<reference evidence="3 4" key="1">
    <citation type="submission" date="2020-02" db="EMBL/GenBank/DDBJ databases">
        <title>Genome sequence of strain CCNWXJ40-4.</title>
        <authorList>
            <person name="Gao J."/>
            <person name="Sun J."/>
        </authorList>
    </citation>
    <scope>NUCLEOTIDE SEQUENCE [LARGE SCALE GENOMIC DNA]</scope>
    <source>
        <strain evidence="3 4">CCNWXJ 40-4</strain>
    </source>
</reference>
<evidence type="ECO:0000313" key="3">
    <source>
        <dbReference type="EMBL" id="NGO50624.1"/>
    </source>
</evidence>
<evidence type="ECO:0000313" key="4">
    <source>
        <dbReference type="Proteomes" id="UP001642900"/>
    </source>
</evidence>
<keyword evidence="4" id="KW-1185">Reference proteome</keyword>